<evidence type="ECO:0000259" key="8">
    <source>
        <dbReference type="Pfam" id="PF04239"/>
    </source>
</evidence>
<evidence type="ECO:0000313" key="10">
    <source>
        <dbReference type="Proteomes" id="UP001220064"/>
    </source>
</evidence>
<protein>
    <recommendedName>
        <fullName evidence="8">YetF C-terminal domain-containing protein</fullName>
    </recommendedName>
</protein>
<dbReference type="EMBL" id="CP063189">
    <property type="protein sequence ID" value="WCZ32613.1"/>
    <property type="molecule type" value="Genomic_DNA"/>
</dbReference>
<dbReference type="PANTHER" id="PTHR34582:SF6">
    <property type="entry name" value="UPF0702 TRANSMEMBRANE PROTEIN YCAP"/>
    <property type="match status" value="1"/>
</dbReference>
<dbReference type="InterPro" id="IPR007353">
    <property type="entry name" value="DUF421"/>
</dbReference>
<reference evidence="9 10" key="1">
    <citation type="submission" date="2020-10" db="EMBL/GenBank/DDBJ databases">
        <title>Complete genome sequence of Corynebacterium massiliense DSM 45435, type strain of Corynebacterium massiliense.</title>
        <authorList>
            <person name="Busche T."/>
            <person name="Kalinowski J."/>
            <person name="Ruckert C."/>
        </authorList>
    </citation>
    <scope>NUCLEOTIDE SEQUENCE [LARGE SCALE GENOMIC DNA]</scope>
    <source>
        <strain evidence="9 10">DSM 45435</strain>
    </source>
</reference>
<gene>
    <name evidence="9" type="ORF">CMASS_05860</name>
</gene>
<evidence type="ECO:0000256" key="4">
    <source>
        <dbReference type="ARBA" id="ARBA00022692"/>
    </source>
</evidence>
<feature type="transmembrane region" description="Helical" evidence="7">
    <location>
        <begin position="77"/>
        <end position="95"/>
    </location>
</feature>
<keyword evidence="5 7" id="KW-1133">Transmembrane helix</keyword>
<evidence type="ECO:0000256" key="1">
    <source>
        <dbReference type="ARBA" id="ARBA00004651"/>
    </source>
</evidence>
<evidence type="ECO:0000256" key="3">
    <source>
        <dbReference type="ARBA" id="ARBA00022475"/>
    </source>
</evidence>
<evidence type="ECO:0000256" key="2">
    <source>
        <dbReference type="ARBA" id="ARBA00006448"/>
    </source>
</evidence>
<proteinExistence type="inferred from homology"/>
<feature type="transmembrane region" description="Helical" evidence="7">
    <location>
        <begin position="20"/>
        <end position="40"/>
    </location>
</feature>
<evidence type="ECO:0000256" key="5">
    <source>
        <dbReference type="ARBA" id="ARBA00022989"/>
    </source>
</evidence>
<dbReference type="RefSeq" id="WP_022862087.1">
    <property type="nucleotide sequence ID" value="NZ_ATVG01000001.1"/>
</dbReference>
<comment type="similarity">
    <text evidence="2">Belongs to the UPF0702 family.</text>
</comment>
<keyword evidence="6 7" id="KW-0472">Membrane</keyword>
<evidence type="ECO:0000256" key="7">
    <source>
        <dbReference type="SAM" id="Phobius"/>
    </source>
</evidence>
<dbReference type="Pfam" id="PF04239">
    <property type="entry name" value="DUF421"/>
    <property type="match status" value="1"/>
</dbReference>
<dbReference type="PANTHER" id="PTHR34582">
    <property type="entry name" value="UPF0702 TRANSMEMBRANE PROTEIN YCAP"/>
    <property type="match status" value="1"/>
</dbReference>
<evidence type="ECO:0000256" key="6">
    <source>
        <dbReference type="ARBA" id="ARBA00023136"/>
    </source>
</evidence>
<dbReference type="Gene3D" id="3.30.240.20">
    <property type="entry name" value="bsu07140 like domains"/>
    <property type="match status" value="1"/>
</dbReference>
<dbReference type="Proteomes" id="UP001220064">
    <property type="component" value="Chromosome"/>
</dbReference>
<evidence type="ECO:0000313" key="9">
    <source>
        <dbReference type="EMBL" id="WCZ32613.1"/>
    </source>
</evidence>
<feature type="transmembrane region" description="Helical" evidence="7">
    <location>
        <begin position="52"/>
        <end position="71"/>
    </location>
</feature>
<keyword evidence="3" id="KW-1003">Cell membrane</keyword>
<sequence>MEWRDELVNELHNQLSIETYRIPVVILSAVGIYIAFMILTRLFGSRVLTSMSGSDAVVIIMFGAVAGRVIIGHPPSLLAGILGLATLMALEAIFGEARKKFGWSRILDRRPILLMFNGEFVSAGMHVAHMADSDIYSAMRRSGVGARAEVGAMILEPTGDISVIRRGQAIDRDVLSSAIGYSEADGPRPEK</sequence>
<keyword evidence="10" id="KW-1185">Reference proteome</keyword>
<accession>A0ABY7U8M0</accession>
<name>A0ABY7U8M0_9CORY</name>
<comment type="subcellular location">
    <subcellularLocation>
        <location evidence="1">Cell membrane</location>
        <topology evidence="1">Multi-pass membrane protein</topology>
    </subcellularLocation>
</comment>
<organism evidence="9 10">
    <name type="scientific">Corynebacterium massiliense DSM 45435</name>
    <dbReference type="NCBI Taxonomy" id="1121364"/>
    <lineage>
        <taxon>Bacteria</taxon>
        <taxon>Bacillati</taxon>
        <taxon>Actinomycetota</taxon>
        <taxon>Actinomycetes</taxon>
        <taxon>Mycobacteriales</taxon>
        <taxon>Corynebacteriaceae</taxon>
        <taxon>Corynebacterium</taxon>
    </lineage>
</organism>
<feature type="domain" description="YetF C-terminal" evidence="8">
    <location>
        <begin position="104"/>
        <end position="168"/>
    </location>
</feature>
<keyword evidence="4 7" id="KW-0812">Transmembrane</keyword>
<dbReference type="InterPro" id="IPR023090">
    <property type="entry name" value="UPF0702_alpha/beta_dom_sf"/>
</dbReference>